<accession>A0A7Y0E0F4</accession>
<evidence type="ECO:0000313" key="3">
    <source>
        <dbReference type="EMBL" id="NMM44906.1"/>
    </source>
</evidence>
<dbReference type="SUPFAM" id="SSF53850">
    <property type="entry name" value="Periplasmic binding protein-like II"/>
    <property type="match status" value="1"/>
</dbReference>
<evidence type="ECO:0000256" key="1">
    <source>
        <dbReference type="ARBA" id="ARBA00022729"/>
    </source>
</evidence>
<evidence type="ECO:0000259" key="2">
    <source>
        <dbReference type="SMART" id="SM00062"/>
    </source>
</evidence>
<dbReference type="InterPro" id="IPR001638">
    <property type="entry name" value="Solute-binding_3/MltF_N"/>
</dbReference>
<feature type="domain" description="Solute-binding protein family 3/N-terminal" evidence="2">
    <location>
        <begin position="2"/>
        <end position="228"/>
    </location>
</feature>
<dbReference type="RefSeq" id="WP_169625292.1">
    <property type="nucleotide sequence ID" value="NZ_JABBNT010000003.1"/>
</dbReference>
<dbReference type="SMART" id="SM00062">
    <property type="entry name" value="PBPb"/>
    <property type="match status" value="1"/>
</dbReference>
<keyword evidence="4" id="KW-1185">Reference proteome</keyword>
<organism evidence="3 4">
    <name type="scientific">Pacificispira spongiicola</name>
    <dbReference type="NCBI Taxonomy" id="2729598"/>
    <lineage>
        <taxon>Bacteria</taxon>
        <taxon>Pseudomonadati</taxon>
        <taxon>Pseudomonadota</taxon>
        <taxon>Alphaproteobacteria</taxon>
        <taxon>Rhodospirillales</taxon>
        <taxon>Rhodospirillaceae</taxon>
        <taxon>Pacificispira</taxon>
    </lineage>
</organism>
<dbReference type="EMBL" id="JABBNT010000003">
    <property type="protein sequence ID" value="NMM44906.1"/>
    <property type="molecule type" value="Genomic_DNA"/>
</dbReference>
<sequence length="238" mass="26259">MKFAYLIEPPFNDRTESGDIVGCDVDLARHVFAELGIAAAEFVETSFGELLPGLNDGRWRMTTGLFATDLRREAADFSRPIWALPDGLLVRDGNPLGLTGYRSLAASETGILAVIRDQFQHHSARKFGVPDDRIAVFETYSDAATAVRDGHADAYASVARAHAGYLDRHSGLVLDVIEVPADEKPPAFGCFAFAKGDDRFREEVDRVLAAYLGSPDHRRMMHRYGFSDREVDLVVAAR</sequence>
<gene>
    <name evidence="3" type="ORF">HH303_10490</name>
</gene>
<keyword evidence="1" id="KW-0732">Signal</keyword>
<evidence type="ECO:0000313" key="4">
    <source>
        <dbReference type="Proteomes" id="UP000539372"/>
    </source>
</evidence>
<protein>
    <submittedName>
        <fullName evidence="3">Transporter substrate-binding domain-containing protein</fullName>
    </submittedName>
</protein>
<reference evidence="3 4" key="1">
    <citation type="submission" date="2020-04" db="EMBL/GenBank/DDBJ databases">
        <title>Rhodospirillaceae bacterium KN72 isolated from deep sea.</title>
        <authorList>
            <person name="Zhang D.-C."/>
        </authorList>
    </citation>
    <scope>NUCLEOTIDE SEQUENCE [LARGE SCALE GENOMIC DNA]</scope>
    <source>
        <strain evidence="3 4">KN72</strain>
    </source>
</reference>
<comment type="caution">
    <text evidence="3">The sequence shown here is derived from an EMBL/GenBank/DDBJ whole genome shotgun (WGS) entry which is preliminary data.</text>
</comment>
<dbReference type="Proteomes" id="UP000539372">
    <property type="component" value="Unassembled WGS sequence"/>
</dbReference>
<proteinExistence type="predicted"/>
<dbReference type="Gene3D" id="3.40.190.10">
    <property type="entry name" value="Periplasmic binding protein-like II"/>
    <property type="match status" value="2"/>
</dbReference>
<dbReference type="PANTHER" id="PTHR35936">
    <property type="entry name" value="MEMBRANE-BOUND LYTIC MUREIN TRANSGLYCOSYLASE F"/>
    <property type="match status" value="1"/>
</dbReference>
<dbReference type="AlphaFoldDB" id="A0A7Y0E0F4"/>
<dbReference type="Pfam" id="PF00497">
    <property type="entry name" value="SBP_bac_3"/>
    <property type="match status" value="1"/>
</dbReference>
<name>A0A7Y0E0F4_9PROT</name>
<dbReference type="PANTHER" id="PTHR35936:SF19">
    <property type="entry name" value="AMINO-ACID-BINDING PROTEIN YXEM-RELATED"/>
    <property type="match status" value="1"/>
</dbReference>